<evidence type="ECO:0000313" key="5">
    <source>
        <dbReference type="Proteomes" id="UP001321748"/>
    </source>
</evidence>
<dbReference type="PANTHER" id="PTHR43592:SF15">
    <property type="entry name" value="CAAX AMINO TERMINAL PROTEASE FAMILY PROTEIN"/>
    <property type="match status" value="1"/>
</dbReference>
<sequence>MRGKHALSASQHSSTQSAVNPAKSSVKQSNEHAQLPAAQSAAKRPALISRALSRPALAQVRQEVSSQAVFVFLYGIAMQLIGYSLGVIIIALQRFPSQGFSSFEQVASNLSGWAAVELYLVATATAFVFTVIYRRSQIEDPGPYGMFHRSRRPMSLSVVVTCLALALAAQSISRFYDFVVRQTVGGIGTSDFSSFGIVGSPSFSAPMVIYSCLWGPIVEEVVFRGAILQGLKRYGKVFAIVTSSLFFALLHGNISQSFFAFILGIVLGFIGCEYSLVWPIALHIVSNIAATYLPNLLRLSLSAQGLRGQALNQTQLVFWFVMVLLGGLALYCSRRSLQAFCLREPQPPNIYAAWGTPWFIVVVVIQLLLIGWRLLL</sequence>
<keyword evidence="2" id="KW-0472">Membrane</keyword>
<name>A0ABN6SDM4_9BIFI</name>
<feature type="region of interest" description="Disordered" evidence="1">
    <location>
        <begin position="1"/>
        <end position="41"/>
    </location>
</feature>
<evidence type="ECO:0000256" key="1">
    <source>
        <dbReference type="SAM" id="MobiDB-lite"/>
    </source>
</evidence>
<feature type="transmembrane region" description="Helical" evidence="2">
    <location>
        <begin position="112"/>
        <end position="133"/>
    </location>
</feature>
<accession>A0ABN6SDM4</accession>
<dbReference type="Proteomes" id="UP001321748">
    <property type="component" value="Chromosome"/>
</dbReference>
<feature type="transmembrane region" description="Helical" evidence="2">
    <location>
        <begin position="154"/>
        <end position="172"/>
    </location>
</feature>
<dbReference type="PANTHER" id="PTHR43592">
    <property type="entry name" value="CAAX AMINO TERMINAL PROTEASE"/>
    <property type="match status" value="1"/>
</dbReference>
<evidence type="ECO:0000259" key="3">
    <source>
        <dbReference type="Pfam" id="PF02517"/>
    </source>
</evidence>
<dbReference type="RefSeq" id="WP_317643167.1">
    <property type="nucleotide sequence ID" value="NZ_AP026800.1"/>
</dbReference>
<dbReference type="InterPro" id="IPR003675">
    <property type="entry name" value="Rce1/LyrA-like_dom"/>
</dbReference>
<keyword evidence="2" id="KW-0812">Transmembrane</keyword>
<feature type="transmembrane region" description="Helical" evidence="2">
    <location>
        <begin position="314"/>
        <end position="331"/>
    </location>
</feature>
<reference evidence="4 5" key="1">
    <citation type="journal article" date="2023" name="Microbiol. Spectr.">
        <title>Symbiosis of Carpenter Bees with Uncharacterized Lactic Acid Bacteria Showing NAD Auxotrophy.</title>
        <authorList>
            <person name="Kawasaki S."/>
            <person name="Ozawa K."/>
            <person name="Mori T."/>
            <person name="Yamamoto A."/>
            <person name="Ito M."/>
            <person name="Ohkuma M."/>
            <person name="Sakamoto M."/>
            <person name="Matsutani M."/>
        </authorList>
    </citation>
    <scope>NUCLEOTIDE SEQUENCE [LARGE SCALE GENOMIC DNA]</scope>
    <source>
        <strain evidence="4 5">KimH</strain>
    </source>
</reference>
<gene>
    <name evidence="4" type="ORF">KIMH_02570</name>
</gene>
<feature type="compositionally biased region" description="Polar residues" evidence="1">
    <location>
        <begin position="8"/>
        <end position="32"/>
    </location>
</feature>
<feature type="transmembrane region" description="Helical" evidence="2">
    <location>
        <begin position="237"/>
        <end position="270"/>
    </location>
</feature>
<evidence type="ECO:0000256" key="2">
    <source>
        <dbReference type="SAM" id="Phobius"/>
    </source>
</evidence>
<feature type="transmembrane region" description="Helical" evidence="2">
    <location>
        <begin position="69"/>
        <end position="92"/>
    </location>
</feature>
<proteinExistence type="predicted"/>
<evidence type="ECO:0000313" key="4">
    <source>
        <dbReference type="EMBL" id="BDR54146.1"/>
    </source>
</evidence>
<feature type="domain" description="CAAX prenyl protease 2/Lysostaphin resistance protein A-like" evidence="3">
    <location>
        <begin position="203"/>
        <end position="288"/>
    </location>
</feature>
<feature type="transmembrane region" description="Helical" evidence="2">
    <location>
        <begin position="192"/>
        <end position="217"/>
    </location>
</feature>
<dbReference type="EMBL" id="AP026800">
    <property type="protein sequence ID" value="BDR54146.1"/>
    <property type="molecule type" value="Genomic_DNA"/>
</dbReference>
<protein>
    <recommendedName>
        <fullName evidence="3">CAAX prenyl protease 2/Lysostaphin resistance protein A-like domain-containing protein</fullName>
    </recommendedName>
</protein>
<organism evidence="4 5">
    <name type="scientific">Bombiscardovia apis</name>
    <dbReference type="NCBI Taxonomy" id="2932182"/>
    <lineage>
        <taxon>Bacteria</taxon>
        <taxon>Bacillati</taxon>
        <taxon>Actinomycetota</taxon>
        <taxon>Actinomycetes</taxon>
        <taxon>Bifidobacteriales</taxon>
        <taxon>Bifidobacteriaceae</taxon>
        <taxon>Bombiscardovia</taxon>
    </lineage>
</organism>
<keyword evidence="2" id="KW-1133">Transmembrane helix</keyword>
<dbReference type="Pfam" id="PF02517">
    <property type="entry name" value="Rce1-like"/>
    <property type="match status" value="1"/>
</dbReference>
<feature type="transmembrane region" description="Helical" evidence="2">
    <location>
        <begin position="351"/>
        <end position="375"/>
    </location>
</feature>
<keyword evidence="5" id="KW-1185">Reference proteome</keyword>